<dbReference type="SUPFAM" id="SSF53448">
    <property type="entry name" value="Nucleotide-diphospho-sugar transferases"/>
    <property type="match status" value="1"/>
</dbReference>
<reference evidence="6" key="1">
    <citation type="journal article" date="2015" name="Nature">
        <title>Complex archaea that bridge the gap between prokaryotes and eukaryotes.</title>
        <authorList>
            <person name="Spang A."/>
            <person name="Saw J.H."/>
            <person name="Jorgensen S.L."/>
            <person name="Zaremba-Niedzwiedzka K."/>
            <person name="Martijn J."/>
            <person name="Lind A.E."/>
            <person name="van Eijk R."/>
            <person name="Schleper C."/>
            <person name="Guy L."/>
            <person name="Ettema T.J."/>
        </authorList>
    </citation>
    <scope>NUCLEOTIDE SEQUENCE</scope>
</reference>
<evidence type="ECO:0000256" key="1">
    <source>
        <dbReference type="ARBA" id="ARBA00006739"/>
    </source>
</evidence>
<gene>
    <name evidence="6" type="ORF">LCGC14_1230290</name>
</gene>
<keyword evidence="3" id="KW-0808">Transferase</keyword>
<feature type="domain" description="Glycosyltransferase 2-like" evidence="5">
    <location>
        <begin position="15"/>
        <end position="187"/>
    </location>
</feature>
<keyword evidence="2" id="KW-0328">Glycosyltransferase</keyword>
<accession>A0A0F9NR41</accession>
<evidence type="ECO:0000256" key="4">
    <source>
        <dbReference type="SAM" id="Phobius"/>
    </source>
</evidence>
<comment type="similarity">
    <text evidence="1">Belongs to the glycosyltransferase 2 family.</text>
</comment>
<dbReference type="InterPro" id="IPR001173">
    <property type="entry name" value="Glyco_trans_2-like"/>
</dbReference>
<dbReference type="GO" id="GO:0016757">
    <property type="term" value="F:glycosyltransferase activity"/>
    <property type="evidence" value="ECO:0007669"/>
    <property type="project" value="UniProtKB-KW"/>
</dbReference>
<name>A0A0F9NR41_9ZZZZ</name>
<dbReference type="EMBL" id="LAZR01006559">
    <property type="protein sequence ID" value="KKM91265.1"/>
    <property type="molecule type" value="Genomic_DNA"/>
</dbReference>
<evidence type="ECO:0000256" key="2">
    <source>
        <dbReference type="ARBA" id="ARBA00022676"/>
    </source>
</evidence>
<evidence type="ECO:0000256" key="3">
    <source>
        <dbReference type="ARBA" id="ARBA00022679"/>
    </source>
</evidence>
<evidence type="ECO:0000313" key="6">
    <source>
        <dbReference type="EMBL" id="KKM91265.1"/>
    </source>
</evidence>
<keyword evidence="4" id="KW-1133">Transmembrane helix</keyword>
<comment type="caution">
    <text evidence="6">The sequence shown here is derived from an EMBL/GenBank/DDBJ whole genome shotgun (WGS) entry which is preliminary data.</text>
</comment>
<organism evidence="6">
    <name type="scientific">marine sediment metagenome</name>
    <dbReference type="NCBI Taxonomy" id="412755"/>
    <lineage>
        <taxon>unclassified sequences</taxon>
        <taxon>metagenomes</taxon>
        <taxon>ecological metagenomes</taxon>
    </lineage>
</organism>
<dbReference type="PANTHER" id="PTHR43179:SF12">
    <property type="entry name" value="GALACTOFURANOSYLTRANSFERASE GLFT2"/>
    <property type="match status" value="1"/>
</dbReference>
<protein>
    <recommendedName>
        <fullName evidence="5">Glycosyltransferase 2-like domain-containing protein</fullName>
    </recommendedName>
</protein>
<dbReference type="CDD" id="cd04186">
    <property type="entry name" value="GT_2_like_c"/>
    <property type="match status" value="1"/>
</dbReference>
<evidence type="ECO:0000259" key="5">
    <source>
        <dbReference type="Pfam" id="PF00535"/>
    </source>
</evidence>
<dbReference type="Pfam" id="PF00535">
    <property type="entry name" value="Glycos_transf_2"/>
    <property type="match status" value="1"/>
</dbReference>
<keyword evidence="4" id="KW-0472">Membrane</keyword>
<dbReference type="Gene3D" id="3.90.550.10">
    <property type="entry name" value="Spore Coat Polysaccharide Biosynthesis Protein SpsA, Chain A"/>
    <property type="match status" value="1"/>
</dbReference>
<feature type="transmembrane region" description="Helical" evidence="4">
    <location>
        <begin position="272"/>
        <end position="291"/>
    </location>
</feature>
<proteinExistence type="inferred from homology"/>
<dbReference type="InterPro" id="IPR029044">
    <property type="entry name" value="Nucleotide-diphossugar_trans"/>
</dbReference>
<sequence length="352" mass="40417">MILDNNNLNKLPKVSIIIVNYNGRNFLDACLSSIIEINYPIDRYEVIFVDNASTDESIGIVGRRFPRVKILQLSKNLGYAGGNNRGVEIASGDLIVFLNNDTLVDKNWLYELVETICIDSKIGVCGSKIISMKDQNIVQYNGFLLHFLGGVIPGDFHKYENEFGQKLNIVGSVQGSSFLIKKSVFKELHGFEDDYFLYGDENDICHRAWISGYYVAYAPKSFVYHYGGGTTGTLNNHQSGFLNKRLISSIRIYYGNRNANTNIIKNLELRNMLPGIFFSYIYLFIQLFILLKKKDVTNIKLLLRSYLWSIKNLKNIWRKRVIVQSNRKVSDKELIKKKVLLSMTELFRRIIS</sequence>
<dbReference type="AlphaFoldDB" id="A0A0F9NR41"/>
<dbReference type="PANTHER" id="PTHR43179">
    <property type="entry name" value="RHAMNOSYLTRANSFERASE WBBL"/>
    <property type="match status" value="1"/>
</dbReference>
<keyword evidence="4" id="KW-0812">Transmembrane</keyword>